<accession>A0A8J3Z8Q9</accession>
<feature type="transmembrane region" description="Helical" evidence="1">
    <location>
        <begin position="112"/>
        <end position="139"/>
    </location>
</feature>
<evidence type="ECO:0000313" key="3">
    <source>
        <dbReference type="Proteomes" id="UP000612585"/>
    </source>
</evidence>
<dbReference type="Pfam" id="PF06182">
    <property type="entry name" value="ABC2_membrane_6"/>
    <property type="match status" value="1"/>
</dbReference>
<protein>
    <submittedName>
        <fullName evidence="2">ABC transporter permease</fullName>
    </submittedName>
</protein>
<feature type="transmembrane region" description="Helical" evidence="1">
    <location>
        <begin position="238"/>
        <end position="261"/>
    </location>
</feature>
<dbReference type="RefSeq" id="WP_204001743.1">
    <property type="nucleotide sequence ID" value="NZ_BOPG01000047.1"/>
</dbReference>
<dbReference type="AlphaFoldDB" id="A0A8J3Z8Q9"/>
<evidence type="ECO:0000313" key="2">
    <source>
        <dbReference type="EMBL" id="GIJ59444.1"/>
    </source>
</evidence>
<gene>
    <name evidence="2" type="ORF">Vau01_069600</name>
</gene>
<name>A0A8J3Z8Q9_9ACTN</name>
<dbReference type="PANTHER" id="PTHR36832:SF1">
    <property type="entry name" value="SLR1174 PROTEIN"/>
    <property type="match status" value="1"/>
</dbReference>
<sequence>MSVMDRPRALFDQYRVVARIAMAVQFQFRMRNLMTLVGFLTEPVVYLAVWTAVANERGGSVGGYTPGTLAAYFIVWTLVRNMNVVFTPYGFEWRIRSGEMSGQLLRPTHPIHYDLAFFAGWKVVWLTMWLPIAAALVLVFRPTLSPEPVEIAVFAVAIWGAYLVRSLFQWLIGMVTFFTTRVAALFEIYIVAELMLSGRLVPMSLMPPWVQQVSAWTPFKWTFGFPIEVLVGDLGTRALLLGLATQLLWIGIGAGLLSLAWRAAVRRYSAVGN</sequence>
<organism evidence="2 3">
    <name type="scientific">Virgisporangium aurantiacum</name>
    <dbReference type="NCBI Taxonomy" id="175570"/>
    <lineage>
        <taxon>Bacteria</taxon>
        <taxon>Bacillati</taxon>
        <taxon>Actinomycetota</taxon>
        <taxon>Actinomycetes</taxon>
        <taxon>Micromonosporales</taxon>
        <taxon>Micromonosporaceae</taxon>
        <taxon>Virgisporangium</taxon>
    </lineage>
</organism>
<feature type="transmembrane region" description="Helical" evidence="1">
    <location>
        <begin position="32"/>
        <end position="49"/>
    </location>
</feature>
<feature type="transmembrane region" description="Helical" evidence="1">
    <location>
        <begin position="151"/>
        <end position="172"/>
    </location>
</feature>
<reference evidence="2" key="1">
    <citation type="submission" date="2021-01" db="EMBL/GenBank/DDBJ databases">
        <title>Whole genome shotgun sequence of Virgisporangium aurantiacum NBRC 16421.</title>
        <authorList>
            <person name="Komaki H."/>
            <person name="Tamura T."/>
        </authorList>
    </citation>
    <scope>NUCLEOTIDE SEQUENCE</scope>
    <source>
        <strain evidence="2">NBRC 16421</strain>
    </source>
</reference>
<proteinExistence type="predicted"/>
<comment type="caution">
    <text evidence="2">The sequence shown here is derived from an EMBL/GenBank/DDBJ whole genome shotgun (WGS) entry which is preliminary data.</text>
</comment>
<keyword evidence="1" id="KW-1133">Transmembrane helix</keyword>
<dbReference type="InterPro" id="IPR010390">
    <property type="entry name" value="ABC-2_transporter-like"/>
</dbReference>
<dbReference type="Proteomes" id="UP000612585">
    <property type="component" value="Unassembled WGS sequence"/>
</dbReference>
<dbReference type="EMBL" id="BOPG01000047">
    <property type="protein sequence ID" value="GIJ59444.1"/>
    <property type="molecule type" value="Genomic_DNA"/>
</dbReference>
<keyword evidence="1" id="KW-0472">Membrane</keyword>
<feature type="transmembrane region" description="Helical" evidence="1">
    <location>
        <begin position="69"/>
        <end position="91"/>
    </location>
</feature>
<keyword evidence="3" id="KW-1185">Reference proteome</keyword>
<evidence type="ECO:0000256" key="1">
    <source>
        <dbReference type="SAM" id="Phobius"/>
    </source>
</evidence>
<dbReference type="PANTHER" id="PTHR36832">
    <property type="entry name" value="SLR1174 PROTEIN-RELATED"/>
    <property type="match status" value="1"/>
</dbReference>
<keyword evidence="1" id="KW-0812">Transmembrane</keyword>